<evidence type="ECO:0000259" key="6">
    <source>
        <dbReference type="SMART" id="SM00382"/>
    </source>
</evidence>
<dbReference type="SMART" id="SM00671">
    <property type="entry name" value="SEL1"/>
    <property type="match status" value="2"/>
</dbReference>
<dbReference type="Pfam" id="PF08238">
    <property type="entry name" value="Sel1"/>
    <property type="match status" value="2"/>
</dbReference>
<feature type="domain" description="AAA+ ATPase" evidence="6">
    <location>
        <begin position="896"/>
        <end position="1036"/>
    </location>
</feature>
<keyword evidence="8" id="KW-1185">Reference proteome</keyword>
<dbReference type="CDD" id="cd19511">
    <property type="entry name" value="RecA-like_CDC48_r2-like"/>
    <property type="match status" value="1"/>
</dbReference>
<reference evidence="7 8" key="1">
    <citation type="submission" date="2024-03" db="EMBL/GenBank/DDBJ databases">
        <title>Adaptation during the transition from Ophiocordyceps entomopathogen to insect associate is accompanied by gene loss and intensified selection.</title>
        <authorList>
            <person name="Ward C.M."/>
            <person name="Onetto C.A."/>
            <person name="Borneman A.R."/>
        </authorList>
    </citation>
    <scope>NUCLEOTIDE SEQUENCE [LARGE SCALE GENOMIC DNA]</scope>
    <source>
        <strain evidence="7">AWRI1</strain>
        <tissue evidence="7">Single Adult Female</tissue>
    </source>
</reference>
<comment type="caution">
    <text evidence="7">The sequence shown here is derived from an EMBL/GenBank/DDBJ whole genome shotgun (WGS) entry which is preliminary data.</text>
</comment>
<dbReference type="PANTHER" id="PTHR23077:SF27">
    <property type="entry name" value="ATPASE FAMILY GENE 2 PROTEIN HOMOLOG A"/>
    <property type="match status" value="1"/>
</dbReference>
<dbReference type="SMART" id="SM00382">
    <property type="entry name" value="AAA"/>
    <property type="match status" value="2"/>
</dbReference>
<proteinExistence type="inferred from homology"/>
<evidence type="ECO:0000313" key="8">
    <source>
        <dbReference type="Proteomes" id="UP001367676"/>
    </source>
</evidence>
<dbReference type="EMBL" id="JBBCAQ010000002">
    <property type="protein sequence ID" value="KAK7605366.1"/>
    <property type="molecule type" value="Genomic_DNA"/>
</dbReference>
<dbReference type="Gene3D" id="1.10.8.60">
    <property type="match status" value="2"/>
</dbReference>
<accession>A0AAN9TVY7</accession>
<name>A0AAN9TVY7_9HEMI</name>
<evidence type="ECO:0000256" key="3">
    <source>
        <dbReference type="ARBA" id="ARBA00022741"/>
    </source>
</evidence>
<protein>
    <recommendedName>
        <fullName evidence="6">AAA+ ATPase domain-containing protein</fullName>
    </recommendedName>
</protein>
<dbReference type="Gene3D" id="1.25.40.10">
    <property type="entry name" value="Tetratricopeptide repeat domain"/>
    <property type="match status" value="1"/>
</dbReference>
<dbReference type="Pfam" id="PF00004">
    <property type="entry name" value="AAA"/>
    <property type="match status" value="2"/>
</dbReference>
<keyword evidence="3" id="KW-0547">Nucleotide-binding</keyword>
<organism evidence="7 8">
    <name type="scientific">Parthenolecanium corni</name>
    <dbReference type="NCBI Taxonomy" id="536013"/>
    <lineage>
        <taxon>Eukaryota</taxon>
        <taxon>Metazoa</taxon>
        <taxon>Ecdysozoa</taxon>
        <taxon>Arthropoda</taxon>
        <taxon>Hexapoda</taxon>
        <taxon>Insecta</taxon>
        <taxon>Pterygota</taxon>
        <taxon>Neoptera</taxon>
        <taxon>Paraneoptera</taxon>
        <taxon>Hemiptera</taxon>
        <taxon>Sternorrhyncha</taxon>
        <taxon>Coccoidea</taxon>
        <taxon>Coccidae</taxon>
        <taxon>Parthenolecanium</taxon>
    </lineage>
</organism>
<feature type="domain" description="AAA+ ATPase" evidence="6">
    <location>
        <begin position="634"/>
        <end position="767"/>
    </location>
</feature>
<dbReference type="InterPro" id="IPR003960">
    <property type="entry name" value="ATPase_AAA_CS"/>
</dbReference>
<dbReference type="InterPro" id="IPR050168">
    <property type="entry name" value="AAA_ATPase_domain"/>
</dbReference>
<keyword evidence="4" id="KW-0067">ATP-binding</keyword>
<evidence type="ECO:0000313" key="7">
    <source>
        <dbReference type="EMBL" id="KAK7605366.1"/>
    </source>
</evidence>
<dbReference type="GO" id="GO:0016887">
    <property type="term" value="F:ATP hydrolysis activity"/>
    <property type="evidence" value="ECO:0007669"/>
    <property type="project" value="InterPro"/>
</dbReference>
<dbReference type="InterPro" id="IPR011990">
    <property type="entry name" value="TPR-like_helical_dom_sf"/>
</dbReference>
<dbReference type="SUPFAM" id="SSF52540">
    <property type="entry name" value="P-loop containing nucleoside triphosphate hydrolases"/>
    <property type="match status" value="2"/>
</dbReference>
<keyword evidence="2" id="KW-0963">Cytoplasm</keyword>
<dbReference type="AlphaFoldDB" id="A0AAN9TVY7"/>
<dbReference type="GO" id="GO:0005524">
    <property type="term" value="F:ATP binding"/>
    <property type="evidence" value="ECO:0007669"/>
    <property type="project" value="UniProtKB-KW"/>
</dbReference>
<dbReference type="SUPFAM" id="SSF81901">
    <property type="entry name" value="HCP-like"/>
    <property type="match status" value="1"/>
</dbReference>
<dbReference type="Gene3D" id="3.40.50.300">
    <property type="entry name" value="P-loop containing nucleotide triphosphate hydrolases"/>
    <property type="match status" value="2"/>
</dbReference>
<dbReference type="PANTHER" id="PTHR23077">
    <property type="entry name" value="AAA-FAMILY ATPASE"/>
    <property type="match status" value="1"/>
</dbReference>
<comment type="similarity">
    <text evidence="5">Belongs to the AAA ATPase family. AFG2 subfamily.</text>
</comment>
<sequence length="1125" mass="125059">MFKGVKRYVRERLERKVISKSDKVDSLRKPKPARYYRCRASFVPDYLKRVNKNFSYHFLALKHDTQQQSNENNSDEFKSNRCLDPSWVETFGLSGTLAFGWSLSQNVESKRKRLVDEILDLHYNNSCPLKSVLCPYTAVKNVLPKHVLTQPNNILQTNINGDRREIPLPVFGPLTAEETLNEAKVGLEKARNAAIAEFENRMGLQCMSKKRYRRAMAHFAAGSALQNGAAMFNLAQCYELGLGTPKDLAKAAKCYHAAAEMGNATATFNLAVFYAQGLGGLKSDKVKAEELLQKAVELGEPHAKVALESRSKSQRVSGEEISGVKSTTQSDRLVTPATNKKVAPFPSMDTNKVTETSQNKFFLVTKTCTDVKFQDDTVVSAIGKTNLHNFALLGVKDYVENIRKFPVTFHEPVMPRKVSLAVAQICDVPIGDPVLITAKNNQSVVKSLWPVEENSLSAVSLTAQTLNELDYEEGPVQVKRLEKPPLPAREICLELIAPQIISENQTSEMEFLLSATFVDKIIVSGQYLIYYYFGMCPKFKVIEVKPYSPTNSSIDTITQDLANVEIAENEPRKLYKILSNTLWKIKTALEDDSRKSCSDKYCLSKLGGIDDIIGNLKDAVYNILATDYIKGQNVSCGILLHGIAGTGKSYLANAMAAATKLPIIEVNSWEIISNFFGDGENRLKSLFDEAIARAPSIILMDELQSFCPSKSSSDQDKRLVGYLLILLDKLLDFKVVVIGITRDPESINAVLRRPGRFDYEIELPVPDANARIDILRRILEPYKREVSDETIVQLGRTASHGFVGADLGLAVSLANTRAANKKGNESLVEIPSITNEDLIWAFTQVKPSAMREIFVEVPNVKWSDIGGEDDLKLKLQQVLEWPLKQPEAFTRLGITPPRGILLYGPPGCSKTMIAKAVATETQLNFISVKGAELFSKWVGDSEKAVREVFRRARSVSPSVIFFDEIDAITAERDSDGGSGGSNVQDRVLSQLLTEMDGVQPLANVTIIAATNRPDRIDSALLRPGRLDRKLYVSLPSVETRKAIFDLRFKKMPVADDVDVHKLVEATNGYSGAELVAICTEAGIKALHDSLQAEKIEWSHFQYALSVVKPRTPESLLKIYDKFQEC</sequence>
<dbReference type="InterPro" id="IPR006597">
    <property type="entry name" value="Sel1-like"/>
</dbReference>
<evidence type="ECO:0000256" key="2">
    <source>
        <dbReference type="ARBA" id="ARBA00022490"/>
    </source>
</evidence>
<gene>
    <name evidence="7" type="ORF">V9T40_007224</name>
</gene>
<dbReference type="FunFam" id="1.10.8.60:FF:000178">
    <property type="entry name" value="CDC48/VCP homolog, AAA superfamily"/>
    <property type="match status" value="1"/>
</dbReference>
<dbReference type="PROSITE" id="PS00674">
    <property type="entry name" value="AAA"/>
    <property type="match status" value="1"/>
</dbReference>
<dbReference type="InterPro" id="IPR003593">
    <property type="entry name" value="AAA+_ATPase"/>
</dbReference>
<dbReference type="InterPro" id="IPR027417">
    <property type="entry name" value="P-loop_NTPase"/>
</dbReference>
<dbReference type="Proteomes" id="UP001367676">
    <property type="component" value="Unassembled WGS sequence"/>
</dbReference>
<evidence type="ECO:0000256" key="4">
    <source>
        <dbReference type="ARBA" id="ARBA00022840"/>
    </source>
</evidence>
<dbReference type="InterPro" id="IPR003959">
    <property type="entry name" value="ATPase_AAA_core"/>
</dbReference>
<evidence type="ECO:0000256" key="5">
    <source>
        <dbReference type="ARBA" id="ARBA00061477"/>
    </source>
</evidence>
<dbReference type="InterPro" id="IPR041569">
    <property type="entry name" value="AAA_lid_3"/>
</dbReference>
<evidence type="ECO:0000256" key="1">
    <source>
        <dbReference type="ARBA" id="ARBA00004496"/>
    </source>
</evidence>
<comment type="subcellular location">
    <subcellularLocation>
        <location evidence="1">Cytoplasm</location>
    </subcellularLocation>
</comment>
<dbReference type="FunFam" id="3.40.50.300:FF:000567">
    <property type="entry name" value="ATPase, AAA family protein"/>
    <property type="match status" value="1"/>
</dbReference>
<dbReference type="GO" id="GO:0005737">
    <property type="term" value="C:cytoplasm"/>
    <property type="evidence" value="ECO:0007669"/>
    <property type="project" value="UniProtKB-SubCell"/>
</dbReference>
<dbReference type="Pfam" id="PF17862">
    <property type="entry name" value="AAA_lid_3"/>
    <property type="match status" value="1"/>
</dbReference>